<dbReference type="Gene3D" id="4.10.240.10">
    <property type="entry name" value="Zn(2)-C6 fungal-type DNA-binding domain"/>
    <property type="match status" value="1"/>
</dbReference>
<dbReference type="AlphaFoldDB" id="A0A2I2G6A7"/>
<evidence type="ECO:0000313" key="10">
    <source>
        <dbReference type="Proteomes" id="UP000234275"/>
    </source>
</evidence>
<evidence type="ECO:0000256" key="6">
    <source>
        <dbReference type="ARBA" id="ARBA00023242"/>
    </source>
</evidence>
<dbReference type="PANTHER" id="PTHR31001:SF82">
    <property type="entry name" value="ZN(II)2CYS6 TRANSCRIPTION FACTOR (EUROFUNG)"/>
    <property type="match status" value="1"/>
</dbReference>
<evidence type="ECO:0000256" key="3">
    <source>
        <dbReference type="ARBA" id="ARBA00023015"/>
    </source>
</evidence>
<dbReference type="InterPro" id="IPR001138">
    <property type="entry name" value="Zn2Cys6_DnaBD"/>
</dbReference>
<dbReference type="RefSeq" id="XP_024703710.1">
    <property type="nucleotide sequence ID" value="XM_024853407.1"/>
</dbReference>
<keyword evidence="4" id="KW-0238">DNA-binding</keyword>
<dbReference type="InterPro" id="IPR007219">
    <property type="entry name" value="XnlR_reg_dom"/>
</dbReference>
<evidence type="ECO:0000256" key="5">
    <source>
        <dbReference type="ARBA" id="ARBA00023163"/>
    </source>
</evidence>
<feature type="compositionally biased region" description="Low complexity" evidence="7">
    <location>
        <begin position="66"/>
        <end position="83"/>
    </location>
</feature>
<dbReference type="PROSITE" id="PS00463">
    <property type="entry name" value="ZN2_CY6_FUNGAL_1"/>
    <property type="match status" value="1"/>
</dbReference>
<name>A0A2I2G6A7_9EURO</name>
<dbReference type="VEuPathDB" id="FungiDB:P170DRAFT_477024"/>
<dbReference type="InterPro" id="IPR050613">
    <property type="entry name" value="Sec_Metabolite_Reg"/>
</dbReference>
<comment type="subcellular location">
    <subcellularLocation>
        <location evidence="1">Nucleus</location>
    </subcellularLocation>
</comment>
<comment type="caution">
    <text evidence="9">The sequence shown here is derived from an EMBL/GenBank/DDBJ whole genome shotgun (WGS) entry which is preliminary data.</text>
</comment>
<keyword evidence="3" id="KW-0805">Transcription regulation</keyword>
<dbReference type="SMART" id="SM00066">
    <property type="entry name" value="GAL4"/>
    <property type="match status" value="1"/>
</dbReference>
<dbReference type="GO" id="GO:0009893">
    <property type="term" value="P:positive regulation of metabolic process"/>
    <property type="evidence" value="ECO:0007669"/>
    <property type="project" value="UniProtKB-ARBA"/>
</dbReference>
<keyword evidence="2" id="KW-0479">Metal-binding</keyword>
<accession>A0A2I2G6A7</accession>
<dbReference type="Proteomes" id="UP000234275">
    <property type="component" value="Unassembled WGS sequence"/>
</dbReference>
<dbReference type="GO" id="GO:0006351">
    <property type="term" value="P:DNA-templated transcription"/>
    <property type="evidence" value="ECO:0007669"/>
    <property type="project" value="InterPro"/>
</dbReference>
<protein>
    <recommendedName>
        <fullName evidence="8">Zn(2)-C6 fungal-type domain-containing protein</fullName>
    </recommendedName>
</protein>
<keyword evidence="10" id="KW-1185">Reference proteome</keyword>
<feature type="region of interest" description="Disordered" evidence="7">
    <location>
        <begin position="53"/>
        <end position="91"/>
    </location>
</feature>
<dbReference type="OrthoDB" id="6612291at2759"/>
<dbReference type="GO" id="GO:0000981">
    <property type="term" value="F:DNA-binding transcription factor activity, RNA polymerase II-specific"/>
    <property type="evidence" value="ECO:0007669"/>
    <property type="project" value="InterPro"/>
</dbReference>
<dbReference type="CDD" id="cd00067">
    <property type="entry name" value="GAL4"/>
    <property type="match status" value="1"/>
</dbReference>
<evidence type="ECO:0000256" key="1">
    <source>
        <dbReference type="ARBA" id="ARBA00004123"/>
    </source>
</evidence>
<dbReference type="GO" id="GO:0005634">
    <property type="term" value="C:nucleus"/>
    <property type="evidence" value="ECO:0007669"/>
    <property type="project" value="UniProtKB-SubCell"/>
</dbReference>
<evidence type="ECO:0000256" key="7">
    <source>
        <dbReference type="SAM" id="MobiDB-lite"/>
    </source>
</evidence>
<dbReference type="GO" id="GO:0003677">
    <property type="term" value="F:DNA binding"/>
    <property type="evidence" value="ECO:0007669"/>
    <property type="project" value="UniProtKB-KW"/>
</dbReference>
<feature type="domain" description="Zn(2)-C6 fungal-type" evidence="8">
    <location>
        <begin position="12"/>
        <end position="44"/>
    </location>
</feature>
<keyword evidence="6" id="KW-0539">Nucleus</keyword>
<dbReference type="GO" id="GO:0008270">
    <property type="term" value="F:zinc ion binding"/>
    <property type="evidence" value="ECO:0007669"/>
    <property type="project" value="InterPro"/>
</dbReference>
<dbReference type="InterPro" id="IPR036864">
    <property type="entry name" value="Zn2-C6_fun-type_DNA-bd_sf"/>
</dbReference>
<dbReference type="SUPFAM" id="SSF57701">
    <property type="entry name" value="Zn2/Cys6 DNA-binding domain"/>
    <property type="match status" value="1"/>
</dbReference>
<gene>
    <name evidence="9" type="ORF">P170DRAFT_477024</name>
</gene>
<dbReference type="CDD" id="cd12148">
    <property type="entry name" value="fungal_TF_MHR"/>
    <property type="match status" value="1"/>
</dbReference>
<dbReference type="GeneID" id="36561105"/>
<evidence type="ECO:0000259" key="8">
    <source>
        <dbReference type="PROSITE" id="PS50048"/>
    </source>
</evidence>
<proteinExistence type="predicted"/>
<sequence length="677" mass="75627">MSSRRRNGKPASCEPCRKDKVRCDHVLPVCSRCRRRKIANRCFYHPAPLTRPTAVATDGGDPVSSAAPARVTYTPATTTSPTPEGQAEEPFCPSATDQALPTGYLGPTSFVATFEGGREFVSSPSDVLRQDGAEGSASLPGLSPYWVHKAREVLDCLKDFSTIAQLVDEYYNISQAAVIPAPLVLEPLGRVRAAVEEWQVHGYPGDLATSVLANTAKPLQIPSTMEASQFYDMYTGPRLRLEIVGVIYAIAGRTSMFSLARDRLPSSNWLVVREKFARRMMVASDIILQICRILTPVNDLTVWLMYENLLLASVVHGDSSSGKWHRLGDLSTHMFELGIHRDPQQLSDLPVFILESRRRIFAAAYQLDKSVATFLGRPPRISWRHSDCSLPLDIADDALVGSPSEFELASTSIDNKGWNVQTVVQRASWIRVRFLISTFREEILELSLQRPTREMADQLRDISFRCHQAWDSLPGHLRYTPDCWDRGLSIDICLMLSVSYLAYLYNDFLIQRLLVQQDPEAQTTLLDVSATLLSTVLSFGIQREHVIDIQRDFIWTVLLYGFPSAGVLTKALQNQARTGLPIPYNGSRSRLIRDLSVFISHLENMARPGIASHELFARASRVMSSIIDEILETRETVPSTSLDRGAMPSILDGFDISDDLKLLDSVDFGAVFDQWIF</sequence>
<keyword evidence="5" id="KW-0804">Transcription</keyword>
<evidence type="ECO:0000256" key="2">
    <source>
        <dbReference type="ARBA" id="ARBA00022723"/>
    </source>
</evidence>
<evidence type="ECO:0000256" key="4">
    <source>
        <dbReference type="ARBA" id="ARBA00023125"/>
    </source>
</evidence>
<dbReference type="PANTHER" id="PTHR31001">
    <property type="entry name" value="UNCHARACTERIZED TRANSCRIPTIONAL REGULATORY PROTEIN"/>
    <property type="match status" value="1"/>
</dbReference>
<dbReference type="STRING" id="1392250.A0A2I2G6A7"/>
<organism evidence="9 10">
    <name type="scientific">Aspergillus steynii IBT 23096</name>
    <dbReference type="NCBI Taxonomy" id="1392250"/>
    <lineage>
        <taxon>Eukaryota</taxon>
        <taxon>Fungi</taxon>
        <taxon>Dikarya</taxon>
        <taxon>Ascomycota</taxon>
        <taxon>Pezizomycotina</taxon>
        <taxon>Eurotiomycetes</taxon>
        <taxon>Eurotiomycetidae</taxon>
        <taxon>Eurotiales</taxon>
        <taxon>Aspergillaceae</taxon>
        <taxon>Aspergillus</taxon>
        <taxon>Aspergillus subgen. Circumdati</taxon>
    </lineage>
</organism>
<reference evidence="9 10" key="1">
    <citation type="submission" date="2016-12" db="EMBL/GenBank/DDBJ databases">
        <title>The genomes of Aspergillus section Nigri reveals drivers in fungal speciation.</title>
        <authorList>
            <consortium name="DOE Joint Genome Institute"/>
            <person name="Vesth T.C."/>
            <person name="Nybo J."/>
            <person name="Theobald S."/>
            <person name="Brandl J."/>
            <person name="Frisvad J.C."/>
            <person name="Nielsen K.F."/>
            <person name="Lyhne E.K."/>
            <person name="Kogle M.E."/>
            <person name="Kuo A."/>
            <person name="Riley R."/>
            <person name="Clum A."/>
            <person name="Nolan M."/>
            <person name="Lipzen A."/>
            <person name="Salamov A."/>
            <person name="Henrissat B."/>
            <person name="Wiebenga A."/>
            <person name="De Vries R.P."/>
            <person name="Grigoriev I.V."/>
            <person name="Mortensen U.H."/>
            <person name="Andersen M.R."/>
            <person name="Baker S.E."/>
        </authorList>
    </citation>
    <scope>NUCLEOTIDE SEQUENCE [LARGE SCALE GENOMIC DNA]</scope>
    <source>
        <strain evidence="9 10">IBT 23096</strain>
    </source>
</reference>
<dbReference type="Pfam" id="PF00172">
    <property type="entry name" value="Zn_clus"/>
    <property type="match status" value="1"/>
</dbReference>
<dbReference type="EMBL" id="MSFO01000005">
    <property type="protein sequence ID" value="PLB48408.1"/>
    <property type="molecule type" value="Genomic_DNA"/>
</dbReference>
<evidence type="ECO:0000313" key="9">
    <source>
        <dbReference type="EMBL" id="PLB48408.1"/>
    </source>
</evidence>
<dbReference type="Pfam" id="PF04082">
    <property type="entry name" value="Fungal_trans"/>
    <property type="match status" value="1"/>
</dbReference>
<dbReference type="SMART" id="SM00906">
    <property type="entry name" value="Fungal_trans"/>
    <property type="match status" value="1"/>
</dbReference>
<dbReference type="PROSITE" id="PS50048">
    <property type="entry name" value="ZN2_CY6_FUNGAL_2"/>
    <property type="match status" value="1"/>
</dbReference>